<evidence type="ECO:0000256" key="6">
    <source>
        <dbReference type="ARBA" id="ARBA00023136"/>
    </source>
</evidence>
<protein>
    <submittedName>
        <fullName evidence="10">Putative adipose-regulatory protein-domain-containing protein</fullName>
    </submittedName>
</protein>
<keyword evidence="2 8" id="KW-0812">Transmembrane</keyword>
<evidence type="ECO:0000256" key="9">
    <source>
        <dbReference type="SAM" id="SignalP"/>
    </source>
</evidence>
<feature type="region of interest" description="Disordered" evidence="7">
    <location>
        <begin position="21"/>
        <end position="41"/>
    </location>
</feature>
<dbReference type="GO" id="GO:0140042">
    <property type="term" value="P:lipid droplet formation"/>
    <property type="evidence" value="ECO:0007669"/>
    <property type="project" value="UniProtKB-ARBA"/>
</dbReference>
<keyword evidence="4 8" id="KW-1133">Transmembrane helix</keyword>
<evidence type="ECO:0000256" key="4">
    <source>
        <dbReference type="ARBA" id="ARBA00022989"/>
    </source>
</evidence>
<feature type="signal peptide" evidence="9">
    <location>
        <begin position="1"/>
        <end position="22"/>
    </location>
</feature>
<name>A0A835ZAP9_9STRA</name>
<feature type="compositionally biased region" description="Polar residues" evidence="7">
    <location>
        <begin position="21"/>
        <end position="39"/>
    </location>
</feature>
<evidence type="ECO:0000256" key="3">
    <source>
        <dbReference type="ARBA" id="ARBA00022824"/>
    </source>
</evidence>
<dbReference type="EMBL" id="JAFCMP010000106">
    <property type="protein sequence ID" value="KAG5186709.1"/>
    <property type="molecule type" value="Genomic_DNA"/>
</dbReference>
<evidence type="ECO:0000256" key="5">
    <source>
        <dbReference type="ARBA" id="ARBA00023098"/>
    </source>
</evidence>
<feature type="region of interest" description="Disordered" evidence="7">
    <location>
        <begin position="318"/>
        <end position="488"/>
    </location>
</feature>
<comment type="subcellular location">
    <subcellularLocation>
        <location evidence="1">Endoplasmic reticulum membrane</location>
        <topology evidence="1">Multi-pass membrane protein</topology>
    </subcellularLocation>
</comment>
<evidence type="ECO:0000313" key="10">
    <source>
        <dbReference type="EMBL" id="KAG5186709.1"/>
    </source>
</evidence>
<keyword evidence="3" id="KW-0256">Endoplasmic reticulum</keyword>
<evidence type="ECO:0000256" key="2">
    <source>
        <dbReference type="ARBA" id="ARBA00022692"/>
    </source>
</evidence>
<keyword evidence="5" id="KW-0443">Lipid metabolism</keyword>
<dbReference type="GO" id="GO:0006629">
    <property type="term" value="P:lipid metabolic process"/>
    <property type="evidence" value="ECO:0007669"/>
    <property type="project" value="UniProtKB-KW"/>
</dbReference>
<dbReference type="GO" id="GO:0005789">
    <property type="term" value="C:endoplasmic reticulum membrane"/>
    <property type="evidence" value="ECO:0007669"/>
    <property type="project" value="UniProtKB-SubCell"/>
</dbReference>
<dbReference type="PANTHER" id="PTHR21212">
    <property type="entry name" value="BERNARDINELLI-SEIP CONGENITAL LIPODYSTROPHY 2 HOMOLOG BSCL2 PROTEIN"/>
    <property type="match status" value="1"/>
</dbReference>
<feature type="transmembrane region" description="Helical" evidence="8">
    <location>
        <begin position="278"/>
        <end position="305"/>
    </location>
</feature>
<feature type="compositionally biased region" description="Basic and acidic residues" evidence="7">
    <location>
        <begin position="450"/>
        <end position="464"/>
    </location>
</feature>
<feature type="transmembrane region" description="Helical" evidence="8">
    <location>
        <begin position="67"/>
        <end position="92"/>
    </location>
</feature>
<evidence type="ECO:0000256" key="1">
    <source>
        <dbReference type="ARBA" id="ARBA00004477"/>
    </source>
</evidence>
<proteinExistence type="predicted"/>
<evidence type="ECO:0000256" key="8">
    <source>
        <dbReference type="SAM" id="Phobius"/>
    </source>
</evidence>
<reference evidence="10" key="1">
    <citation type="submission" date="2021-02" db="EMBL/GenBank/DDBJ databases">
        <title>First Annotated Genome of the Yellow-green Alga Tribonema minus.</title>
        <authorList>
            <person name="Mahan K.M."/>
        </authorList>
    </citation>
    <scope>NUCLEOTIDE SEQUENCE</scope>
    <source>
        <strain evidence="10">UTEX B ZZ1240</strain>
    </source>
</reference>
<dbReference type="AlphaFoldDB" id="A0A835ZAP9"/>
<gene>
    <name evidence="10" type="ORF">JKP88DRAFT_268047</name>
</gene>
<sequence length="488" mass="52776">MSAVLAAVVEAALTALIGSSAGSSGQQNRGYRGGSMQSNRGGGNRDGALGATLAVWARSAVSLLLQVLKWLCIGYTLLTVSAVLYAGLYWLAMPARLIKVPLYFDYGMRGFMRTREPPLARVDLLTRHTQWQLGEHMTVPPKVGERVLAAGQQYSVTLELSLPQSPANEKAGVFMLYTRLYDKEKQLLGSSARAAFLPHSSPLLRALRLFTLWPLYLMGMSTESEALEVPCFDYLEEVVDSPMAEAHVQLSSPSVQVYEAWLVISPQLTGLPWLMREWFYTCAILGTLSIALLLACTGGFAYLILTVEEGHRPHIVQPQGGLLGSSGSTAQQYSSVQGNGSSRNGDGGGGDRSPEQRATGLDEGGDRLGRYPSDSATTVFASEPLMASRNHNSNNNNDESGGDDNFNFNQQHSTSSLLSGSSERWSAAGLLGGRGDSGGLLRRRTTNLVDDQRQMDEYRRHEQVESGPLLGTKAHSSMGLLQHDDSDG</sequence>
<dbReference type="CDD" id="cd23995">
    <property type="entry name" value="Seipin_BSCL2_like"/>
    <property type="match status" value="1"/>
</dbReference>
<comment type="caution">
    <text evidence="10">The sequence shown here is derived from an EMBL/GenBank/DDBJ whole genome shotgun (WGS) entry which is preliminary data.</text>
</comment>
<keyword evidence="6 8" id="KW-0472">Membrane</keyword>
<keyword evidence="9" id="KW-0732">Signal</keyword>
<evidence type="ECO:0000313" key="11">
    <source>
        <dbReference type="Proteomes" id="UP000664859"/>
    </source>
</evidence>
<dbReference type="Proteomes" id="UP000664859">
    <property type="component" value="Unassembled WGS sequence"/>
</dbReference>
<feature type="chain" id="PRO_5032873188" evidence="9">
    <location>
        <begin position="23"/>
        <end position="488"/>
    </location>
</feature>
<organism evidence="10 11">
    <name type="scientific">Tribonema minus</name>
    <dbReference type="NCBI Taxonomy" id="303371"/>
    <lineage>
        <taxon>Eukaryota</taxon>
        <taxon>Sar</taxon>
        <taxon>Stramenopiles</taxon>
        <taxon>Ochrophyta</taxon>
        <taxon>PX clade</taxon>
        <taxon>Xanthophyceae</taxon>
        <taxon>Tribonematales</taxon>
        <taxon>Tribonemataceae</taxon>
        <taxon>Tribonema</taxon>
    </lineage>
</organism>
<evidence type="ECO:0000256" key="7">
    <source>
        <dbReference type="SAM" id="MobiDB-lite"/>
    </source>
</evidence>
<dbReference type="OrthoDB" id="3990054at2759"/>
<feature type="compositionally biased region" description="Low complexity" evidence="7">
    <location>
        <begin position="390"/>
        <end position="422"/>
    </location>
</feature>
<keyword evidence="11" id="KW-1185">Reference proteome</keyword>
<accession>A0A835ZAP9</accession>
<dbReference type="InterPro" id="IPR009617">
    <property type="entry name" value="Seipin"/>
</dbReference>
<dbReference type="PANTHER" id="PTHR21212:SF0">
    <property type="entry name" value="SEIPIN"/>
    <property type="match status" value="1"/>
</dbReference>
<dbReference type="Pfam" id="PF06775">
    <property type="entry name" value="Seipin"/>
    <property type="match status" value="1"/>
</dbReference>